<keyword evidence="4 7" id="KW-0472">Membrane</keyword>
<proteinExistence type="predicted"/>
<feature type="region of interest" description="Disordered" evidence="6">
    <location>
        <begin position="1"/>
        <end position="43"/>
    </location>
</feature>
<feature type="transmembrane region" description="Helical" evidence="7">
    <location>
        <begin position="192"/>
        <end position="212"/>
    </location>
</feature>
<keyword evidence="3 7" id="KW-1133">Transmembrane helix</keyword>
<evidence type="ECO:0000256" key="3">
    <source>
        <dbReference type="ARBA" id="ARBA00022989"/>
    </source>
</evidence>
<protein>
    <submittedName>
        <fullName evidence="8">Hemolysin-III related</fullName>
    </submittedName>
</protein>
<feature type="transmembrane region" description="Helical" evidence="7">
    <location>
        <begin position="219"/>
        <end position="236"/>
    </location>
</feature>
<evidence type="ECO:0000313" key="9">
    <source>
        <dbReference type="Proteomes" id="UP000317238"/>
    </source>
</evidence>
<dbReference type="Proteomes" id="UP000317238">
    <property type="component" value="Unassembled WGS sequence"/>
</dbReference>
<keyword evidence="2 7" id="KW-0812">Transmembrane</keyword>
<feature type="transmembrane region" description="Helical" evidence="7">
    <location>
        <begin position="142"/>
        <end position="162"/>
    </location>
</feature>
<dbReference type="RefSeq" id="WP_197203169.1">
    <property type="nucleotide sequence ID" value="NZ_SJPL01000001.1"/>
</dbReference>
<dbReference type="GO" id="GO:0016020">
    <property type="term" value="C:membrane"/>
    <property type="evidence" value="ECO:0007669"/>
    <property type="project" value="UniProtKB-SubCell"/>
</dbReference>
<keyword evidence="5" id="KW-0862">Zinc</keyword>
<feature type="transmembrane region" description="Helical" evidence="7">
    <location>
        <begin position="118"/>
        <end position="136"/>
    </location>
</feature>
<dbReference type="PANTHER" id="PTHR20855:SF3">
    <property type="entry name" value="LD03007P"/>
    <property type="match status" value="1"/>
</dbReference>
<dbReference type="Pfam" id="PF03006">
    <property type="entry name" value="HlyIII"/>
    <property type="match status" value="1"/>
</dbReference>
<comment type="subcellular location">
    <subcellularLocation>
        <location evidence="1">Membrane</location>
        <topology evidence="1">Multi-pass membrane protein</topology>
    </subcellularLocation>
</comment>
<feature type="transmembrane region" description="Helical" evidence="7">
    <location>
        <begin position="51"/>
        <end position="73"/>
    </location>
</feature>
<keyword evidence="9" id="KW-1185">Reference proteome</keyword>
<name>A0A5C5XZ05_9PLAN</name>
<feature type="binding site" evidence="5">
    <location>
        <position position="225"/>
    </location>
    <ligand>
        <name>Zn(2+)</name>
        <dbReference type="ChEBI" id="CHEBI:29105"/>
    </ligand>
</feature>
<keyword evidence="5" id="KW-0479">Metal-binding</keyword>
<evidence type="ECO:0000256" key="5">
    <source>
        <dbReference type="PIRSR" id="PIRSR604254-1"/>
    </source>
</evidence>
<evidence type="ECO:0000256" key="1">
    <source>
        <dbReference type="ARBA" id="ARBA00004141"/>
    </source>
</evidence>
<reference evidence="8 9" key="1">
    <citation type="submission" date="2019-02" db="EMBL/GenBank/DDBJ databases">
        <title>Deep-cultivation of Planctomycetes and their phenomic and genomic characterization uncovers novel biology.</title>
        <authorList>
            <person name="Wiegand S."/>
            <person name="Jogler M."/>
            <person name="Boedeker C."/>
            <person name="Pinto D."/>
            <person name="Vollmers J."/>
            <person name="Rivas-Marin E."/>
            <person name="Kohn T."/>
            <person name="Peeters S.H."/>
            <person name="Heuer A."/>
            <person name="Rast P."/>
            <person name="Oberbeckmann S."/>
            <person name="Bunk B."/>
            <person name="Jeske O."/>
            <person name="Meyerdierks A."/>
            <person name="Storesund J.E."/>
            <person name="Kallscheuer N."/>
            <person name="Luecker S."/>
            <person name="Lage O.M."/>
            <person name="Pohl T."/>
            <person name="Merkel B.J."/>
            <person name="Hornburger P."/>
            <person name="Mueller R.-W."/>
            <person name="Bruemmer F."/>
            <person name="Labrenz M."/>
            <person name="Spormann A.M."/>
            <person name="Op Den Camp H."/>
            <person name="Overmann J."/>
            <person name="Amann R."/>
            <person name="Jetten M.S.M."/>
            <person name="Mascher T."/>
            <person name="Medema M.H."/>
            <person name="Devos D.P."/>
            <person name="Kaster A.-K."/>
            <person name="Ovreas L."/>
            <person name="Rohde M."/>
            <person name="Galperin M.Y."/>
            <person name="Jogler C."/>
        </authorList>
    </citation>
    <scope>NUCLEOTIDE SEQUENCE [LARGE SCALE GENOMIC DNA]</scope>
    <source>
        <strain evidence="8 9">Pan14r</strain>
    </source>
</reference>
<comment type="caution">
    <text evidence="8">The sequence shown here is derived from an EMBL/GenBank/DDBJ whole genome shotgun (WGS) entry which is preliminary data.</text>
</comment>
<feature type="binding site" evidence="5">
    <location>
        <position position="221"/>
    </location>
    <ligand>
        <name>Zn(2+)</name>
        <dbReference type="ChEBI" id="CHEBI:29105"/>
    </ligand>
</feature>
<feature type="binding site" evidence="5">
    <location>
        <position position="101"/>
    </location>
    <ligand>
        <name>Zn(2+)</name>
        <dbReference type="ChEBI" id="CHEBI:29105"/>
    </ligand>
</feature>
<evidence type="ECO:0000313" key="8">
    <source>
        <dbReference type="EMBL" id="TWT67779.1"/>
    </source>
</evidence>
<feature type="transmembrane region" description="Helical" evidence="7">
    <location>
        <begin position="169"/>
        <end position="186"/>
    </location>
</feature>
<dbReference type="InterPro" id="IPR004254">
    <property type="entry name" value="AdipoR/HlyIII-related"/>
</dbReference>
<dbReference type="PANTHER" id="PTHR20855">
    <property type="entry name" value="ADIPOR/PROGESTIN RECEPTOR-RELATED"/>
    <property type="match status" value="1"/>
</dbReference>
<feature type="transmembrane region" description="Helical" evidence="7">
    <location>
        <begin position="79"/>
        <end position="97"/>
    </location>
</feature>
<organism evidence="8 9">
    <name type="scientific">Crateriforma conspicua</name>
    <dbReference type="NCBI Taxonomy" id="2527996"/>
    <lineage>
        <taxon>Bacteria</taxon>
        <taxon>Pseudomonadati</taxon>
        <taxon>Planctomycetota</taxon>
        <taxon>Planctomycetia</taxon>
        <taxon>Planctomycetales</taxon>
        <taxon>Planctomycetaceae</taxon>
        <taxon>Crateriforma</taxon>
    </lineage>
</organism>
<dbReference type="AlphaFoldDB" id="A0A5C5XZ05"/>
<sequence length="251" mass="27255">MLQPQPIQSDCPDGDGESNGSDFAADESSARDPDPTLSQAPMKPGEEWANALSHGGACLAAVILGVMLVAKAWRVDTTMGIACAAYAVSVVGTFLASTLSHTVFRQPWLNRFRAWDQAMIYCMIAGTYTPIIVAHAGPTNRIWLSIAVWTAALTGFVAKVALRHRINGISTVTYLMLGWFPAVPLIGQVPRALALGMFAGGVLYSIGVIFLINDRRFRYAHVVWHAFVMAAAFVHYRCIDWYCVDLAMASS</sequence>
<dbReference type="EMBL" id="SJPL01000001">
    <property type="protein sequence ID" value="TWT67779.1"/>
    <property type="molecule type" value="Genomic_DNA"/>
</dbReference>
<evidence type="ECO:0000256" key="6">
    <source>
        <dbReference type="SAM" id="MobiDB-lite"/>
    </source>
</evidence>
<evidence type="ECO:0000256" key="4">
    <source>
        <dbReference type="ARBA" id="ARBA00023136"/>
    </source>
</evidence>
<evidence type="ECO:0000256" key="2">
    <source>
        <dbReference type="ARBA" id="ARBA00022692"/>
    </source>
</evidence>
<gene>
    <name evidence="8" type="ORF">Pan14r_00160</name>
</gene>
<dbReference type="GO" id="GO:0046872">
    <property type="term" value="F:metal ion binding"/>
    <property type="evidence" value="ECO:0007669"/>
    <property type="project" value="UniProtKB-KW"/>
</dbReference>
<accession>A0A5C5XZ05</accession>
<evidence type="ECO:0000256" key="7">
    <source>
        <dbReference type="SAM" id="Phobius"/>
    </source>
</evidence>